<feature type="region of interest" description="Disordered" evidence="1">
    <location>
        <begin position="28"/>
        <end position="53"/>
    </location>
</feature>
<keyword evidence="5" id="KW-1185">Reference proteome</keyword>
<dbReference type="RefSeq" id="WP_006608310.1">
    <property type="nucleotide sequence ID" value="NZ_AFXA01000001.1"/>
</dbReference>
<feature type="transmembrane region" description="Helical" evidence="2">
    <location>
        <begin position="624"/>
        <end position="645"/>
    </location>
</feature>
<dbReference type="Proteomes" id="UP000004978">
    <property type="component" value="Unassembled WGS sequence"/>
</dbReference>
<keyword evidence="2" id="KW-1133">Transmembrane helix</keyword>
<keyword evidence="3" id="KW-0732">Signal</keyword>
<keyword evidence="2" id="KW-0472">Membrane</keyword>
<name>F9UJ44_9BACT</name>
<evidence type="ECO:0000256" key="2">
    <source>
        <dbReference type="SAM" id="Phobius"/>
    </source>
</evidence>
<protein>
    <submittedName>
        <fullName evidence="4">Uncharacterized protein</fullName>
    </submittedName>
</protein>
<feature type="signal peptide" evidence="3">
    <location>
        <begin position="1"/>
        <end position="24"/>
    </location>
</feature>
<dbReference type="AlphaFoldDB" id="F9UJ44"/>
<evidence type="ECO:0000256" key="3">
    <source>
        <dbReference type="SAM" id="SignalP"/>
    </source>
</evidence>
<gene>
    <name evidence="4" type="ORF">MCSF7_00105</name>
</gene>
<dbReference type="InterPro" id="IPR054788">
    <property type="entry name" value="MSC_0620_UU052-like"/>
</dbReference>
<proteinExistence type="predicted"/>
<evidence type="ECO:0000313" key="4">
    <source>
        <dbReference type="EMBL" id="EGV00607.1"/>
    </source>
</evidence>
<evidence type="ECO:0000256" key="1">
    <source>
        <dbReference type="SAM" id="MobiDB-lite"/>
    </source>
</evidence>
<keyword evidence="2" id="KW-0812">Transmembrane</keyword>
<sequence>MKLKKWLKLGTLTPLPFLSTIAFISADGDNTNQPPEGEQPAQEKPNYDELKPKQDETIKKSLETAIDEVIEAIDKEIKKENDIAKLPLSNEFLIKTAYYKKVVNYLKSNKEKILQNPYEYGLNVIFPKLLTEKNYFVASASLLDESFSPVMVGEGSNLNYEVINKYENHKIENLEKDKVENEVGKEAIDGATKSYFESILSEFDRIFINADDLPKYSEDSKILNLQENSQYDIVLPENYESWDQYINKQIDKRFTLFDLKQNELFNKKDEEQSQPIPPKPPLIIPDEIVDAKEVEPQVENIPRLAPILTWNLIGKSKGEIIGAFNNNQELFNTHNAFFYNPLLTSFDYKITNLEEKGEQLIARINLSYKNDPSNSTDYEIEVKLPTDADEIKGKKVAIEALKNTFKLFYDALNLGENLEFENLGNPLISKAVFNQVFTGINLINENNFISLLNNIINENKSTTSFNEEKQQLNNPDLSKNASEFFVKSLNNQTINNLNYFYYLSASYSQLLKKYVNYAKENKTIILDNLKKLNLDSLNIDIAFNVLANYIAKLEKSALGPNFNFGTYKNYVMNLKVVQDQLVSLSVLTSNKELDTENQEETNKYKEAYNKLILNEPENTRENNVMYVVIGVIAGLVLLGLGVNIAQNIKKK</sequence>
<dbReference type="STRING" id="1037410.MCSF7_00105"/>
<feature type="chain" id="PRO_5003387950" evidence="3">
    <location>
        <begin position="25"/>
        <end position="651"/>
    </location>
</feature>
<dbReference type="eggNOG" id="ENOG5033T9M">
    <property type="taxonomic scope" value="Bacteria"/>
</dbReference>
<evidence type="ECO:0000313" key="5">
    <source>
        <dbReference type="Proteomes" id="UP000004978"/>
    </source>
</evidence>
<organism evidence="4 5">
    <name type="scientific">Mycoplasmopsis columbina SF7</name>
    <dbReference type="NCBI Taxonomy" id="1037410"/>
    <lineage>
        <taxon>Bacteria</taxon>
        <taxon>Bacillati</taxon>
        <taxon>Mycoplasmatota</taxon>
        <taxon>Mycoplasmoidales</taxon>
        <taxon>Metamycoplasmataceae</taxon>
        <taxon>Mycoplasmopsis</taxon>
    </lineage>
</organism>
<comment type="caution">
    <text evidence="4">The sequence shown here is derived from an EMBL/GenBank/DDBJ whole genome shotgun (WGS) entry which is preliminary data.</text>
</comment>
<dbReference type="EMBL" id="AFXA01000001">
    <property type="protein sequence ID" value="EGV00607.1"/>
    <property type="molecule type" value="Genomic_DNA"/>
</dbReference>
<reference evidence="4 5" key="1">
    <citation type="journal article" date="2013" name="Genome Announc.">
        <title>Genome Sequence of Mycoplasma columbinum Strain SF7.</title>
        <authorList>
            <person name="Guo Z."/>
            <person name="Xu X."/>
            <person name="Zheng Q."/>
            <person name="Li T."/>
            <person name="Kuang S."/>
            <person name="Zhang Z."/>
            <person name="Chen Y."/>
            <person name="Lu X."/>
            <person name="Zhou R."/>
            <person name="Bi D."/>
            <person name="Jin H."/>
        </authorList>
    </citation>
    <scope>NUCLEOTIDE SEQUENCE [LARGE SCALE GENOMIC DNA]</scope>
    <source>
        <strain evidence="4 5">SF7</strain>
    </source>
</reference>
<dbReference type="NCBIfam" id="NF045829">
    <property type="entry name" value="UU052_fam"/>
    <property type="match status" value="1"/>
</dbReference>
<accession>F9UJ44</accession>